<evidence type="ECO:0000313" key="1">
    <source>
        <dbReference type="EMBL" id="MDN3572379.1"/>
    </source>
</evidence>
<evidence type="ECO:0000313" key="2">
    <source>
        <dbReference type="Proteomes" id="UP001244297"/>
    </source>
</evidence>
<gene>
    <name evidence="1" type="ORF">QWZ18_17325</name>
</gene>
<comment type="caution">
    <text evidence="1">The sequence shown here is derived from an EMBL/GenBank/DDBJ whole genome shotgun (WGS) entry which is preliminary data.</text>
</comment>
<sequence length="104" mass="11966">MYGFQLLRLCDEMTSLGLVLSREHFSRSWCGRGHSYMHDYTRHDGATARVSPKTVERIRIRLAEASALLPEGLRDRVRAYDEAIVRDLRIADLLGRRSTEARCS</sequence>
<name>A0ABT8AR50_9HYPH</name>
<dbReference type="EMBL" id="JAUFPT010000058">
    <property type="protein sequence ID" value="MDN3572379.1"/>
    <property type="molecule type" value="Genomic_DNA"/>
</dbReference>
<dbReference type="RefSeq" id="WP_238285062.1">
    <property type="nucleotide sequence ID" value="NZ_BPQS01000002.1"/>
</dbReference>
<organism evidence="1 2">
    <name type="scientific">Methylobacterium longum</name>
    <dbReference type="NCBI Taxonomy" id="767694"/>
    <lineage>
        <taxon>Bacteria</taxon>
        <taxon>Pseudomonadati</taxon>
        <taxon>Pseudomonadota</taxon>
        <taxon>Alphaproteobacteria</taxon>
        <taxon>Hyphomicrobiales</taxon>
        <taxon>Methylobacteriaceae</taxon>
        <taxon>Methylobacterium</taxon>
    </lineage>
</organism>
<dbReference type="Proteomes" id="UP001244297">
    <property type="component" value="Unassembled WGS sequence"/>
</dbReference>
<keyword evidence="2" id="KW-1185">Reference proteome</keyword>
<protein>
    <submittedName>
        <fullName evidence="1">Uncharacterized protein</fullName>
    </submittedName>
</protein>
<accession>A0ABT8AR50</accession>
<proteinExistence type="predicted"/>
<reference evidence="2" key="1">
    <citation type="journal article" date="2019" name="Int. J. Syst. Evol. Microbiol.">
        <title>The Global Catalogue of Microorganisms (GCM) 10K type strain sequencing project: providing services to taxonomists for standard genome sequencing and annotation.</title>
        <authorList>
            <consortium name="The Broad Institute Genomics Platform"/>
            <consortium name="The Broad Institute Genome Sequencing Center for Infectious Disease"/>
            <person name="Wu L."/>
            <person name="Ma J."/>
        </authorList>
    </citation>
    <scope>NUCLEOTIDE SEQUENCE [LARGE SCALE GENOMIC DNA]</scope>
    <source>
        <strain evidence="2">CECT 7806</strain>
    </source>
</reference>